<keyword evidence="2" id="KW-1003">Cell membrane</keyword>
<keyword evidence="5" id="KW-0472">Membrane</keyword>
<keyword evidence="4" id="KW-0391">Immunity</keyword>
<dbReference type="GO" id="GO:0002376">
    <property type="term" value="P:immune system process"/>
    <property type="evidence" value="ECO:0007669"/>
    <property type="project" value="UniProtKB-KW"/>
</dbReference>
<dbReference type="OMA" id="NCISFEL"/>
<dbReference type="Ensembl" id="ENSLOCT00000007169.1">
    <property type="protein sequence ID" value="ENSLOCP00000007161.1"/>
    <property type="gene ID" value="ENSLOCG00000005934.1"/>
</dbReference>
<dbReference type="GO" id="GO:0005886">
    <property type="term" value="C:plasma membrane"/>
    <property type="evidence" value="ECO:0007669"/>
    <property type="project" value="UniProtKB-SubCell"/>
</dbReference>
<dbReference type="InterPro" id="IPR052051">
    <property type="entry name" value="TCR_complex_component"/>
</dbReference>
<keyword evidence="6" id="KW-1015">Disulfide bond</keyword>
<dbReference type="GeneTree" id="ENSGT00830000128446"/>
<keyword evidence="10" id="KW-1185">Reference proteome</keyword>
<feature type="domain" description="Ig-like" evidence="8">
    <location>
        <begin position="5"/>
        <end position="97"/>
    </location>
</feature>
<dbReference type="EMBL" id="AHAT01019587">
    <property type="status" value="NOT_ANNOTATED_CDS"/>
    <property type="molecule type" value="Genomic_DNA"/>
</dbReference>
<dbReference type="PROSITE" id="PS50835">
    <property type="entry name" value="IG_LIKE"/>
    <property type="match status" value="2"/>
</dbReference>
<name>W5MFK2_LEPOC</name>
<dbReference type="InterPro" id="IPR013783">
    <property type="entry name" value="Ig-like_fold"/>
</dbReference>
<dbReference type="Gene3D" id="2.60.40.10">
    <property type="entry name" value="Immunoglobulins"/>
    <property type="match status" value="2"/>
</dbReference>
<dbReference type="InterPro" id="IPR036179">
    <property type="entry name" value="Ig-like_dom_sf"/>
</dbReference>
<dbReference type="Proteomes" id="UP000018468">
    <property type="component" value="Linkage group LG24"/>
</dbReference>
<dbReference type="Bgee" id="ENSLOCG00000005934">
    <property type="expression patterns" value="Expressed in bone element and 4 other cell types or tissues"/>
</dbReference>
<evidence type="ECO:0000256" key="4">
    <source>
        <dbReference type="ARBA" id="ARBA00022859"/>
    </source>
</evidence>
<comment type="subcellular location">
    <subcellularLocation>
        <location evidence="1">Cell membrane</location>
    </subcellularLocation>
</comment>
<sequence>DSISPQQTKVSKTEGESVTLHCSYSKSSSNYYYLYWYRQYPRQSPEFILYRGESERSDTKADFAKERFSSSTTDKSTALTIQTLTLSDTAVYYCALSVWNCISFELKWYKQSKNNVTDLRVVNPGGPDTVTISSVSSELEVSQLPSSLSVMEGETAVLHCSYSFTTIQSLQWYRQRTNNSPEKLLVMAVTGTVSENQERFSSAVSKRRGTATLTISRVLLEDSTIYYCALQYT</sequence>
<evidence type="ECO:0000256" key="1">
    <source>
        <dbReference type="ARBA" id="ARBA00004236"/>
    </source>
</evidence>
<dbReference type="AlphaFoldDB" id="W5MFK2"/>
<dbReference type="InterPro" id="IPR003599">
    <property type="entry name" value="Ig_sub"/>
</dbReference>
<evidence type="ECO:0000256" key="2">
    <source>
        <dbReference type="ARBA" id="ARBA00022475"/>
    </source>
</evidence>
<dbReference type="FunFam" id="2.60.40.10:FF:002173">
    <property type="entry name" value="TRADV8 protein"/>
    <property type="match status" value="1"/>
</dbReference>
<evidence type="ECO:0000259" key="8">
    <source>
        <dbReference type="PROSITE" id="PS50835"/>
    </source>
</evidence>
<accession>W5MFK2</accession>
<protein>
    <recommendedName>
        <fullName evidence="8">Ig-like domain-containing protein</fullName>
    </recommendedName>
</protein>
<evidence type="ECO:0000256" key="7">
    <source>
        <dbReference type="ARBA" id="ARBA00023180"/>
    </source>
</evidence>
<organism evidence="9 10">
    <name type="scientific">Lepisosteus oculatus</name>
    <name type="common">Spotted gar</name>
    <dbReference type="NCBI Taxonomy" id="7918"/>
    <lineage>
        <taxon>Eukaryota</taxon>
        <taxon>Metazoa</taxon>
        <taxon>Chordata</taxon>
        <taxon>Craniata</taxon>
        <taxon>Vertebrata</taxon>
        <taxon>Euteleostomi</taxon>
        <taxon>Actinopterygii</taxon>
        <taxon>Neopterygii</taxon>
        <taxon>Holostei</taxon>
        <taxon>Semionotiformes</taxon>
        <taxon>Lepisosteidae</taxon>
        <taxon>Lepisosteus</taxon>
    </lineage>
</organism>
<keyword evidence="3" id="KW-0732">Signal</keyword>
<keyword evidence="7" id="KW-0325">Glycoprotein</keyword>
<proteinExistence type="predicted"/>
<evidence type="ECO:0000256" key="6">
    <source>
        <dbReference type="ARBA" id="ARBA00023157"/>
    </source>
</evidence>
<feature type="domain" description="Ig-like" evidence="8">
    <location>
        <begin position="127"/>
        <end position="233"/>
    </location>
</feature>
<dbReference type="SUPFAM" id="SSF48726">
    <property type="entry name" value="Immunoglobulin"/>
    <property type="match status" value="2"/>
</dbReference>
<evidence type="ECO:0000256" key="3">
    <source>
        <dbReference type="ARBA" id="ARBA00022729"/>
    </source>
</evidence>
<dbReference type="PANTHER" id="PTHR19433">
    <property type="entry name" value="T-CELL RECEPTOR ALPHA CHAIN V REGION-RELATED"/>
    <property type="match status" value="1"/>
</dbReference>
<reference evidence="9" key="3">
    <citation type="submission" date="2025-09" db="UniProtKB">
        <authorList>
            <consortium name="Ensembl"/>
        </authorList>
    </citation>
    <scope>IDENTIFICATION</scope>
</reference>
<dbReference type="EMBL" id="AHAT01019588">
    <property type="status" value="NOT_ANNOTATED_CDS"/>
    <property type="molecule type" value="Genomic_DNA"/>
</dbReference>
<evidence type="ECO:0000313" key="10">
    <source>
        <dbReference type="Proteomes" id="UP000018468"/>
    </source>
</evidence>
<dbReference type="PANTHER" id="PTHR19433:SF137">
    <property type="entry name" value="IG-LIKE DOMAIN-CONTAINING PROTEIN"/>
    <property type="match status" value="1"/>
</dbReference>
<evidence type="ECO:0000313" key="9">
    <source>
        <dbReference type="Ensembl" id="ENSLOCP00000007161.1"/>
    </source>
</evidence>
<dbReference type="HOGENOM" id="CLU_077975_1_1_1"/>
<dbReference type="SMART" id="SM00406">
    <property type="entry name" value="IGv"/>
    <property type="match status" value="2"/>
</dbReference>
<reference evidence="9" key="2">
    <citation type="submission" date="2025-08" db="UniProtKB">
        <authorList>
            <consortium name="Ensembl"/>
        </authorList>
    </citation>
    <scope>IDENTIFICATION</scope>
</reference>
<dbReference type="InterPro" id="IPR013106">
    <property type="entry name" value="Ig_V-set"/>
</dbReference>
<dbReference type="InterPro" id="IPR007110">
    <property type="entry name" value="Ig-like_dom"/>
</dbReference>
<dbReference type="Pfam" id="PF07686">
    <property type="entry name" value="V-set"/>
    <property type="match status" value="2"/>
</dbReference>
<evidence type="ECO:0000256" key="5">
    <source>
        <dbReference type="ARBA" id="ARBA00023136"/>
    </source>
</evidence>
<dbReference type="SMART" id="SM00409">
    <property type="entry name" value="IG"/>
    <property type="match status" value="2"/>
</dbReference>
<reference evidence="10" key="1">
    <citation type="submission" date="2011-12" db="EMBL/GenBank/DDBJ databases">
        <title>The Draft Genome of Lepisosteus oculatus.</title>
        <authorList>
            <consortium name="The Broad Institute Genome Assembly &amp; Analysis Group"/>
            <consortium name="Computational R&amp;D Group"/>
            <consortium name="and Sequencing Platform"/>
            <person name="Di Palma F."/>
            <person name="Alfoldi J."/>
            <person name="Johnson J."/>
            <person name="Berlin A."/>
            <person name="Gnerre S."/>
            <person name="Jaffe D."/>
            <person name="MacCallum I."/>
            <person name="Young S."/>
            <person name="Walker B.J."/>
            <person name="Lander E.S."/>
            <person name="Lindblad-Toh K."/>
        </authorList>
    </citation>
    <scope>NUCLEOTIDE SEQUENCE [LARGE SCALE GENOMIC DNA]</scope>
</reference>